<dbReference type="OrthoDB" id="1922977at2759"/>
<feature type="compositionally biased region" description="Polar residues" evidence="2">
    <location>
        <begin position="364"/>
        <end position="378"/>
    </location>
</feature>
<feature type="compositionally biased region" description="Low complexity" evidence="2">
    <location>
        <begin position="379"/>
        <end position="408"/>
    </location>
</feature>
<feature type="compositionally biased region" description="Low complexity" evidence="2">
    <location>
        <begin position="353"/>
        <end position="363"/>
    </location>
</feature>
<feature type="compositionally biased region" description="Low complexity" evidence="2">
    <location>
        <begin position="291"/>
        <end position="306"/>
    </location>
</feature>
<accession>A0A068RKJ0</accession>
<feature type="region of interest" description="Disordered" evidence="2">
    <location>
        <begin position="1"/>
        <end position="57"/>
    </location>
</feature>
<name>A0A068RKJ0_9FUNG</name>
<feature type="compositionally biased region" description="Low complexity" evidence="2">
    <location>
        <begin position="237"/>
        <end position="254"/>
    </location>
</feature>
<protein>
    <recommendedName>
        <fullName evidence="3">Putative zinc-finger domain-containing protein</fullName>
    </recommendedName>
</protein>
<gene>
    <name evidence="4" type="ORF">LCOR_01870.1</name>
</gene>
<feature type="compositionally biased region" description="Polar residues" evidence="2">
    <location>
        <begin position="468"/>
        <end position="478"/>
    </location>
</feature>
<feature type="region of interest" description="Disordered" evidence="2">
    <location>
        <begin position="229"/>
        <end position="267"/>
    </location>
</feature>
<evidence type="ECO:0000256" key="1">
    <source>
        <dbReference type="SAM" id="Coils"/>
    </source>
</evidence>
<dbReference type="EMBL" id="CBTN010000005">
    <property type="protein sequence ID" value="CDH50147.1"/>
    <property type="molecule type" value="Genomic_DNA"/>
</dbReference>
<evidence type="ECO:0000313" key="5">
    <source>
        <dbReference type="Proteomes" id="UP000027586"/>
    </source>
</evidence>
<organism evidence="4 5">
    <name type="scientific">Lichtheimia corymbifera JMRC:FSU:9682</name>
    <dbReference type="NCBI Taxonomy" id="1263082"/>
    <lineage>
        <taxon>Eukaryota</taxon>
        <taxon>Fungi</taxon>
        <taxon>Fungi incertae sedis</taxon>
        <taxon>Mucoromycota</taxon>
        <taxon>Mucoromycotina</taxon>
        <taxon>Mucoromycetes</taxon>
        <taxon>Mucorales</taxon>
        <taxon>Lichtheimiaceae</taxon>
        <taxon>Lichtheimia</taxon>
    </lineage>
</organism>
<dbReference type="Proteomes" id="UP000027586">
    <property type="component" value="Unassembled WGS sequence"/>
</dbReference>
<feature type="compositionally biased region" description="Polar residues" evidence="2">
    <location>
        <begin position="36"/>
        <end position="55"/>
    </location>
</feature>
<evidence type="ECO:0000259" key="3">
    <source>
        <dbReference type="Pfam" id="PF10650"/>
    </source>
</evidence>
<proteinExistence type="predicted"/>
<dbReference type="InterPro" id="IPR019607">
    <property type="entry name" value="Putative_zinc-finger_domain"/>
</dbReference>
<feature type="region of interest" description="Disordered" evidence="2">
    <location>
        <begin position="353"/>
        <end position="408"/>
    </location>
</feature>
<feature type="compositionally biased region" description="Basic and acidic residues" evidence="2">
    <location>
        <begin position="124"/>
        <end position="139"/>
    </location>
</feature>
<feature type="coiled-coil region" evidence="1">
    <location>
        <begin position="178"/>
        <end position="219"/>
    </location>
</feature>
<feature type="region of interest" description="Disordered" evidence="2">
    <location>
        <begin position="462"/>
        <end position="504"/>
    </location>
</feature>
<dbReference type="Pfam" id="PF10650">
    <property type="entry name" value="zf-C3H1"/>
    <property type="match status" value="1"/>
</dbReference>
<dbReference type="AlphaFoldDB" id="A0A068RKJ0"/>
<feature type="region of interest" description="Disordered" evidence="2">
    <location>
        <begin position="121"/>
        <end position="155"/>
    </location>
</feature>
<keyword evidence="5" id="KW-1185">Reference proteome</keyword>
<reference evidence="4" key="1">
    <citation type="submission" date="2013-08" db="EMBL/GenBank/DDBJ databases">
        <title>Gene expansion shapes genome architecture in the human pathogen Lichtheimia corymbifera: an evolutionary genomics analysis in the ancient terrestrial Mucorales (Mucoromycotina).</title>
        <authorList>
            <person name="Schwartze V.U."/>
            <person name="Winter S."/>
            <person name="Shelest E."/>
            <person name="Marcet-Houben M."/>
            <person name="Horn F."/>
            <person name="Wehner S."/>
            <person name="Hoffmann K."/>
            <person name="Riege K."/>
            <person name="Sammeth M."/>
            <person name="Nowrousian M."/>
            <person name="Valiante V."/>
            <person name="Linde J."/>
            <person name="Jacobsen I.D."/>
            <person name="Marz M."/>
            <person name="Brakhage A.A."/>
            <person name="Gabaldon T."/>
            <person name="Bocker S."/>
            <person name="Voigt K."/>
        </authorList>
    </citation>
    <scope>NUCLEOTIDE SEQUENCE [LARGE SCALE GENOMIC DNA]</scope>
    <source>
        <strain evidence="4">FSU 9682</strain>
    </source>
</reference>
<evidence type="ECO:0000256" key="2">
    <source>
        <dbReference type="SAM" id="MobiDB-lite"/>
    </source>
</evidence>
<sequence>MAALQSPIDMDISDGSNSDMDVSESDQETESAPVKTLSSKQATTYTPIPSFTSPQYYPRPTSDAAMLSYAAGNQFGTNTQNMLTDTRANMMSPFFFGGGGGYNQPIPAKRSIHLNPYMANGGMDSRDKNTRWRQQEQRIKSPKPTTTMDQQHLDDSDADSYYTAASDFEEDEEEPGLIKTDQDEMDGLQAELHRYKLEISTLDERLDEIGRKKQRLEQDVLRLRVHQSMKKNRKRVANQNTTTTNSPSQATTTAIPNPTKAKQEQQQHITVSPISTTNHTAIQQPMPRPPAASTVPPSSAAVSVPPYKKMQPPKVKPVIPPATASTTKPVSNTNHISFASHHRQWVAPYAAASSNTSSSSSQSPGKNANFVTIPPTSLSTRSTTVTKPKTTATSMTPPSIATPPKTTSSTAAAATVASKVTAPETVSSAVKEAWLVESIPRTYAAPLRGPKEPQVKEAPAVSHVKQPGASSVAPTSQAKGHKGAFKPYESPLTRLGIGSQKKSLPMDRVRRGLCRFETGGGTCNDDTCPDLHFRDLEGTSSSH</sequence>
<feature type="compositionally biased region" description="Polar residues" evidence="2">
    <location>
        <begin position="323"/>
        <end position="333"/>
    </location>
</feature>
<keyword evidence="1" id="KW-0175">Coiled coil</keyword>
<dbReference type="VEuPathDB" id="FungiDB:LCOR_01870.1"/>
<evidence type="ECO:0000313" key="4">
    <source>
        <dbReference type="EMBL" id="CDH50147.1"/>
    </source>
</evidence>
<comment type="caution">
    <text evidence="4">The sequence shown here is derived from an EMBL/GenBank/DDBJ whole genome shotgun (WGS) entry which is preliminary data.</text>
</comment>
<feature type="region of interest" description="Disordered" evidence="2">
    <location>
        <begin position="280"/>
        <end position="333"/>
    </location>
</feature>
<dbReference type="STRING" id="1263082.A0A068RKJ0"/>
<feature type="domain" description="Putative zinc-finger" evidence="3">
    <location>
        <begin position="513"/>
        <end position="534"/>
    </location>
</feature>